<name>A0A7C9EMN0_OPUST</name>
<evidence type="ECO:0000256" key="2">
    <source>
        <dbReference type="ARBA" id="ARBA00008668"/>
    </source>
</evidence>
<evidence type="ECO:0000256" key="1">
    <source>
        <dbReference type="ARBA" id="ARBA00004613"/>
    </source>
</evidence>
<keyword evidence="3" id="KW-0964">Secreted</keyword>
<protein>
    <submittedName>
        <fullName evidence="9">Triacylglycerol lipase</fullName>
        <ecNumber evidence="9">3.1.1.3</ecNumber>
    </submittedName>
</protein>
<proteinExistence type="inferred from homology"/>
<evidence type="ECO:0000256" key="6">
    <source>
        <dbReference type="ARBA" id="ARBA00022963"/>
    </source>
</evidence>
<evidence type="ECO:0000256" key="3">
    <source>
        <dbReference type="ARBA" id="ARBA00022525"/>
    </source>
</evidence>
<dbReference type="InterPro" id="IPR001087">
    <property type="entry name" value="GDSL"/>
</dbReference>
<dbReference type="InterPro" id="IPR035669">
    <property type="entry name" value="SGNH_plant_lipase-like"/>
</dbReference>
<dbReference type="GO" id="GO:0004806">
    <property type="term" value="F:triacylglycerol lipase activity"/>
    <property type="evidence" value="ECO:0007669"/>
    <property type="project" value="UniProtKB-EC"/>
</dbReference>
<comment type="subcellular location">
    <subcellularLocation>
        <location evidence="1">Secreted</location>
    </subcellularLocation>
</comment>
<dbReference type="SUPFAM" id="SSF52266">
    <property type="entry name" value="SGNH hydrolase"/>
    <property type="match status" value="1"/>
</dbReference>
<dbReference type="AlphaFoldDB" id="A0A7C9EMN0"/>
<organism evidence="9">
    <name type="scientific">Opuntia streptacantha</name>
    <name type="common">Prickly pear cactus</name>
    <name type="synonym">Opuntia cardona</name>
    <dbReference type="NCBI Taxonomy" id="393608"/>
    <lineage>
        <taxon>Eukaryota</taxon>
        <taxon>Viridiplantae</taxon>
        <taxon>Streptophyta</taxon>
        <taxon>Embryophyta</taxon>
        <taxon>Tracheophyta</taxon>
        <taxon>Spermatophyta</taxon>
        <taxon>Magnoliopsida</taxon>
        <taxon>eudicotyledons</taxon>
        <taxon>Gunneridae</taxon>
        <taxon>Pentapetalae</taxon>
        <taxon>Caryophyllales</taxon>
        <taxon>Cactineae</taxon>
        <taxon>Cactaceae</taxon>
        <taxon>Opuntioideae</taxon>
        <taxon>Opuntia</taxon>
    </lineage>
</organism>
<dbReference type="Pfam" id="PF00657">
    <property type="entry name" value="Lipase_GDSL"/>
    <property type="match status" value="1"/>
</dbReference>
<dbReference type="GO" id="GO:0005576">
    <property type="term" value="C:extracellular region"/>
    <property type="evidence" value="ECO:0007669"/>
    <property type="project" value="UniProtKB-SubCell"/>
</dbReference>
<dbReference type="Gene3D" id="3.40.50.1110">
    <property type="entry name" value="SGNH hydrolase"/>
    <property type="match status" value="1"/>
</dbReference>
<dbReference type="InterPro" id="IPR051238">
    <property type="entry name" value="GDSL_esterase/lipase"/>
</dbReference>
<reference evidence="9" key="2">
    <citation type="submission" date="2020-07" db="EMBL/GenBank/DDBJ databases">
        <authorList>
            <person name="Vera ALvarez R."/>
            <person name="Arias-Moreno D.M."/>
            <person name="Jimenez-Jacinto V."/>
            <person name="Jimenez-Bremont J.F."/>
            <person name="Swaminathan K."/>
            <person name="Moose S.P."/>
            <person name="Guerrero-Gonzalez M.L."/>
            <person name="Marino-Ramirez L."/>
            <person name="Landsman D."/>
            <person name="Rodriguez-Kessler M."/>
            <person name="Delgado-Sanchez P."/>
        </authorList>
    </citation>
    <scope>NUCLEOTIDE SEQUENCE</scope>
    <source>
        <tissue evidence="9">Cladode</tissue>
    </source>
</reference>
<feature type="chain" id="PRO_5027618439" evidence="8">
    <location>
        <begin position="22"/>
        <end position="368"/>
    </location>
</feature>
<comment type="similarity">
    <text evidence="2">Belongs to the 'GDSL' lipolytic enzyme family.</text>
</comment>
<accession>A0A7C9EMN0</accession>
<dbReference type="PANTHER" id="PTHR45650:SF22">
    <property type="entry name" value="OS05G0419800 PROTEIN"/>
    <property type="match status" value="1"/>
</dbReference>
<dbReference type="EC" id="3.1.1.3" evidence="9"/>
<dbReference type="InterPro" id="IPR036514">
    <property type="entry name" value="SGNH_hydro_sf"/>
</dbReference>
<evidence type="ECO:0000313" key="9">
    <source>
        <dbReference type="EMBL" id="MBA4669903.1"/>
    </source>
</evidence>
<keyword evidence="4 8" id="KW-0732">Signal</keyword>
<evidence type="ECO:0000256" key="8">
    <source>
        <dbReference type="SAM" id="SignalP"/>
    </source>
</evidence>
<dbReference type="PANTHER" id="PTHR45650">
    <property type="entry name" value="GDSL-LIKE LIPASE/ACYLHYDROLASE-RELATED"/>
    <property type="match status" value="1"/>
</dbReference>
<keyword evidence="7" id="KW-0443">Lipid metabolism</keyword>
<feature type="signal peptide" evidence="8">
    <location>
        <begin position="1"/>
        <end position="21"/>
    </location>
</feature>
<dbReference type="CDD" id="cd01837">
    <property type="entry name" value="SGNH_plant_lipase_like"/>
    <property type="match status" value="1"/>
</dbReference>
<evidence type="ECO:0000256" key="5">
    <source>
        <dbReference type="ARBA" id="ARBA00022801"/>
    </source>
</evidence>
<keyword evidence="5 9" id="KW-0378">Hydrolase</keyword>
<dbReference type="GO" id="GO:0016042">
    <property type="term" value="P:lipid catabolic process"/>
    <property type="evidence" value="ECO:0007669"/>
    <property type="project" value="UniProtKB-KW"/>
</dbReference>
<dbReference type="EMBL" id="GISG01245386">
    <property type="protein sequence ID" value="MBA4669903.1"/>
    <property type="molecule type" value="Transcribed_RNA"/>
</dbReference>
<reference evidence="9" key="1">
    <citation type="journal article" date="2013" name="J. Plant Res.">
        <title>Effect of fungi and light on seed germination of three Opuntia species from semiarid lands of central Mexico.</title>
        <authorList>
            <person name="Delgado-Sanchez P."/>
            <person name="Jimenez-Bremont J.F."/>
            <person name="Guerrero-Gonzalez Mde L."/>
            <person name="Flores J."/>
        </authorList>
    </citation>
    <scope>NUCLEOTIDE SEQUENCE</scope>
    <source>
        <tissue evidence="9">Cladode</tissue>
    </source>
</reference>
<evidence type="ECO:0000256" key="4">
    <source>
        <dbReference type="ARBA" id="ARBA00022729"/>
    </source>
</evidence>
<keyword evidence="6" id="KW-0442">Lipid degradation</keyword>
<evidence type="ECO:0000256" key="7">
    <source>
        <dbReference type="ARBA" id="ARBA00023098"/>
    </source>
</evidence>
<sequence length="368" mass="39808">MEAVATAVMVVAAVVMGGCHGQDTAAAGGGGELVPAMFIFGDSLIDNGNNNNLPSFAKANYFPYGIDFNGGPTGRFSNGYTIVDEIAELLGLPLIPAYSEASGDEVLHGVNYASAAAGILDITGRNFVGRIPFNEQVQNFESTLDQLSNTLGTEAVSRSLGQCLFFMGLGSNDYLNNYLMPNYPTRNQYNGQQYANLLVQQYTNQLTRLYNLGARKFVITGLGIMGCIPSILAQSPLGQCSDSVNELVQPFNTNVKTMINNLNARLPSSKFIYVDIAAIFQDILARPAAYGFMVTNRGCCGIGRNRGQITCLPFQTPCPNRDEYVFWDAFHPTSKVNIIVGRRAFNGGLDVVYPMNIQQLAALNLQPN</sequence>